<comment type="similarity">
    <text evidence="1">Belongs to the disease resistance NB-LRR family.</text>
</comment>
<evidence type="ECO:0000313" key="7">
    <source>
        <dbReference type="EMBL" id="KAH0465080.1"/>
    </source>
</evidence>
<protein>
    <recommendedName>
        <fullName evidence="6">Disease resistance N-terminal domain-containing protein</fullName>
    </recommendedName>
</protein>
<accession>A0AAV7HC74</accession>
<name>A0AAV7HC74_DENCH</name>
<evidence type="ECO:0000259" key="6">
    <source>
        <dbReference type="Pfam" id="PF18052"/>
    </source>
</evidence>
<keyword evidence="4" id="KW-0547">Nucleotide-binding</keyword>
<comment type="caution">
    <text evidence="7">The sequence shown here is derived from an EMBL/GenBank/DDBJ whole genome shotgun (WGS) entry which is preliminary data.</text>
</comment>
<proteinExistence type="inferred from homology"/>
<dbReference type="InterPro" id="IPR041118">
    <property type="entry name" value="Rx_N"/>
</dbReference>
<evidence type="ECO:0000313" key="8">
    <source>
        <dbReference type="Proteomes" id="UP000775213"/>
    </source>
</evidence>
<keyword evidence="8" id="KW-1185">Reference proteome</keyword>
<evidence type="ECO:0000256" key="1">
    <source>
        <dbReference type="ARBA" id="ARBA00008894"/>
    </source>
</evidence>
<dbReference type="EMBL" id="JAGFBR010000006">
    <property type="protein sequence ID" value="KAH0465080.1"/>
    <property type="molecule type" value="Genomic_DNA"/>
</dbReference>
<dbReference type="Pfam" id="PF18052">
    <property type="entry name" value="Rx_N"/>
    <property type="match status" value="1"/>
</dbReference>
<dbReference type="AlphaFoldDB" id="A0AAV7HC74"/>
<sequence length="75" mass="8494">MAEALALKVIPSFVERVIGSNLLNLASKEVGLLLGVRGEISYIIEELEMMKAFLKSAEERQVTDSMARMWVRRVR</sequence>
<keyword evidence="2" id="KW-0433">Leucine-rich repeat</keyword>
<evidence type="ECO:0000256" key="2">
    <source>
        <dbReference type="ARBA" id="ARBA00022614"/>
    </source>
</evidence>
<dbReference type="GO" id="GO:0006952">
    <property type="term" value="P:defense response"/>
    <property type="evidence" value="ECO:0007669"/>
    <property type="project" value="UniProtKB-KW"/>
</dbReference>
<keyword evidence="3" id="KW-0677">Repeat</keyword>
<reference evidence="7 8" key="1">
    <citation type="journal article" date="2021" name="Hortic Res">
        <title>Chromosome-scale assembly of the Dendrobium chrysotoxum genome enhances the understanding of orchid evolution.</title>
        <authorList>
            <person name="Zhang Y."/>
            <person name="Zhang G.Q."/>
            <person name="Zhang D."/>
            <person name="Liu X.D."/>
            <person name="Xu X.Y."/>
            <person name="Sun W.H."/>
            <person name="Yu X."/>
            <person name="Zhu X."/>
            <person name="Wang Z.W."/>
            <person name="Zhao X."/>
            <person name="Zhong W.Y."/>
            <person name="Chen H."/>
            <person name="Yin W.L."/>
            <person name="Huang T."/>
            <person name="Niu S.C."/>
            <person name="Liu Z.J."/>
        </authorList>
    </citation>
    <scope>NUCLEOTIDE SEQUENCE [LARGE SCALE GENOMIC DNA]</scope>
    <source>
        <strain evidence="7">Lindl</strain>
    </source>
</reference>
<organism evidence="7 8">
    <name type="scientific">Dendrobium chrysotoxum</name>
    <name type="common">Orchid</name>
    <dbReference type="NCBI Taxonomy" id="161865"/>
    <lineage>
        <taxon>Eukaryota</taxon>
        <taxon>Viridiplantae</taxon>
        <taxon>Streptophyta</taxon>
        <taxon>Embryophyta</taxon>
        <taxon>Tracheophyta</taxon>
        <taxon>Spermatophyta</taxon>
        <taxon>Magnoliopsida</taxon>
        <taxon>Liliopsida</taxon>
        <taxon>Asparagales</taxon>
        <taxon>Orchidaceae</taxon>
        <taxon>Epidendroideae</taxon>
        <taxon>Malaxideae</taxon>
        <taxon>Dendrobiinae</taxon>
        <taxon>Dendrobium</taxon>
    </lineage>
</organism>
<feature type="domain" description="Disease resistance N-terminal" evidence="6">
    <location>
        <begin position="20"/>
        <end position="75"/>
    </location>
</feature>
<dbReference type="Gene3D" id="1.20.5.4130">
    <property type="match status" value="1"/>
</dbReference>
<dbReference type="Proteomes" id="UP000775213">
    <property type="component" value="Unassembled WGS sequence"/>
</dbReference>
<evidence type="ECO:0000256" key="5">
    <source>
        <dbReference type="ARBA" id="ARBA00022821"/>
    </source>
</evidence>
<evidence type="ECO:0000256" key="4">
    <source>
        <dbReference type="ARBA" id="ARBA00022741"/>
    </source>
</evidence>
<gene>
    <name evidence="7" type="ORF">IEQ34_005183</name>
</gene>
<evidence type="ECO:0000256" key="3">
    <source>
        <dbReference type="ARBA" id="ARBA00022737"/>
    </source>
</evidence>
<keyword evidence="5" id="KW-0611">Plant defense</keyword>
<dbReference type="GO" id="GO:0000166">
    <property type="term" value="F:nucleotide binding"/>
    <property type="evidence" value="ECO:0007669"/>
    <property type="project" value="UniProtKB-KW"/>
</dbReference>